<dbReference type="SUPFAM" id="SSF53335">
    <property type="entry name" value="S-adenosyl-L-methionine-dependent methyltransferases"/>
    <property type="match status" value="1"/>
</dbReference>
<dbReference type="InterPro" id="IPR029063">
    <property type="entry name" value="SAM-dependent_MTases_sf"/>
</dbReference>
<dbReference type="EMBL" id="NIZW01000002">
    <property type="protein sequence ID" value="PHQ36744.1"/>
    <property type="molecule type" value="Genomic_DNA"/>
</dbReference>
<evidence type="ECO:0000313" key="2">
    <source>
        <dbReference type="Proteomes" id="UP000225740"/>
    </source>
</evidence>
<dbReference type="Pfam" id="PF13489">
    <property type="entry name" value="Methyltransf_23"/>
    <property type="match status" value="1"/>
</dbReference>
<dbReference type="Proteomes" id="UP000225740">
    <property type="component" value="Unassembled WGS sequence"/>
</dbReference>
<sequence length="254" mass="29155">MIMIEIANILEETIAESNDLSPSWGEIKEYNEHMRYRYRLTLDDITSVGKQLRVLEIGAFTGVVSVSLKKMGYSVTAHDIPFIVEDKSMKHFLVNNNVECVGLDLQDTVFPIQDEKFDLIVFNEVLEHLCFNAIPLLREFNRLLDNGGRVYCATPNLACLRNRVYLSRGKGFLSPISSLLLQLQPGMATSVGLHWREWTKDELVELFNASGFHVDRHWYRQHIRGIKIRNRIVNALYTVFPALQPGQVGVFKKD</sequence>
<evidence type="ECO:0000313" key="1">
    <source>
        <dbReference type="EMBL" id="PHQ36744.1"/>
    </source>
</evidence>
<evidence type="ECO:0008006" key="3">
    <source>
        <dbReference type="Google" id="ProtNLM"/>
    </source>
</evidence>
<comment type="caution">
    <text evidence="1">The sequence shown here is derived from an EMBL/GenBank/DDBJ whole genome shotgun (WGS) entry which is preliminary data.</text>
</comment>
<keyword evidence="2" id="KW-1185">Reference proteome</keyword>
<protein>
    <recommendedName>
        <fullName evidence="3">Methyltransferase type 11 domain-containing protein</fullName>
    </recommendedName>
</protein>
<dbReference type="CDD" id="cd02440">
    <property type="entry name" value="AdoMet_MTases"/>
    <property type="match status" value="1"/>
</dbReference>
<organism evidence="1 2">
    <name type="scientific">Rhodopirellula bahusiensis</name>
    <dbReference type="NCBI Taxonomy" id="2014065"/>
    <lineage>
        <taxon>Bacteria</taxon>
        <taxon>Pseudomonadati</taxon>
        <taxon>Planctomycetota</taxon>
        <taxon>Planctomycetia</taxon>
        <taxon>Pirellulales</taxon>
        <taxon>Pirellulaceae</taxon>
        <taxon>Rhodopirellula</taxon>
    </lineage>
</organism>
<proteinExistence type="predicted"/>
<accession>A0A2G1WCH6</accession>
<gene>
    <name evidence="1" type="ORF">CEE69_05235</name>
</gene>
<reference evidence="1 2" key="1">
    <citation type="submission" date="2017-06" db="EMBL/GenBank/DDBJ databases">
        <title>Description of Rhodopirellula bahusiensis sp. nov.</title>
        <authorList>
            <person name="Kizina J."/>
            <person name="Harder J."/>
        </authorList>
    </citation>
    <scope>NUCLEOTIDE SEQUENCE [LARGE SCALE GENOMIC DNA]</scope>
    <source>
        <strain evidence="1 2">SWK21</strain>
    </source>
</reference>
<dbReference type="AlphaFoldDB" id="A0A2G1WCH6"/>
<dbReference type="Gene3D" id="3.40.50.150">
    <property type="entry name" value="Vaccinia Virus protein VP39"/>
    <property type="match status" value="1"/>
</dbReference>
<name>A0A2G1WCH6_9BACT</name>